<dbReference type="RefSeq" id="WP_306056814.1">
    <property type="nucleotide sequence ID" value="NZ_CP120997.1"/>
</dbReference>
<feature type="region of interest" description="Disordered" evidence="1">
    <location>
        <begin position="15"/>
        <end position="40"/>
    </location>
</feature>
<gene>
    <name evidence="2" type="primary">cas7e</name>
    <name evidence="2" type="ORF">P8A18_21715</name>
</gene>
<feature type="region of interest" description="Disordered" evidence="1">
    <location>
        <begin position="110"/>
        <end position="131"/>
    </location>
</feature>
<name>A0ABY9HPF4_9ACTN</name>
<reference evidence="2 3" key="1">
    <citation type="submission" date="2023-03" db="EMBL/GenBank/DDBJ databases">
        <title>Isolation and description of six Streptomyces strains from soil environments, able to metabolize different microbial glucans.</title>
        <authorList>
            <person name="Widen T."/>
            <person name="Larsbrink J."/>
        </authorList>
    </citation>
    <scope>NUCLEOTIDE SEQUENCE [LARGE SCALE GENOMIC DNA]</scope>
    <source>
        <strain evidence="2 3">Mut1</strain>
    </source>
</reference>
<dbReference type="InterPro" id="IPR010148">
    <property type="entry name" value="CRISPR-assoc_prot_CT1975"/>
</dbReference>
<evidence type="ECO:0000313" key="2">
    <source>
        <dbReference type="EMBL" id="WLQ35878.1"/>
    </source>
</evidence>
<dbReference type="NCBIfam" id="TIGR01869">
    <property type="entry name" value="casC_Cse4"/>
    <property type="match status" value="1"/>
</dbReference>
<accession>A0ABY9HPF4</accession>
<dbReference type="EMBL" id="CP120997">
    <property type="protein sequence ID" value="WLQ35878.1"/>
    <property type="molecule type" value="Genomic_DNA"/>
</dbReference>
<protein>
    <submittedName>
        <fullName evidence="2">Type I-E CRISPR-associated protein Cas7/Cse4/CasC</fullName>
    </submittedName>
</protein>
<organism evidence="2 3">
    <name type="scientific">Streptomyces castrisilvae</name>
    <dbReference type="NCBI Taxonomy" id="3033811"/>
    <lineage>
        <taxon>Bacteria</taxon>
        <taxon>Bacillati</taxon>
        <taxon>Actinomycetota</taxon>
        <taxon>Actinomycetes</taxon>
        <taxon>Kitasatosporales</taxon>
        <taxon>Streptomycetaceae</taxon>
        <taxon>Streptomyces</taxon>
    </lineage>
</organism>
<sequence>MNRFYLDVHALQTVPPSNLNRDDTGSPKSSVYGGAPRARVSSQAWKKATRDYFGAKNLLDPSELGVRTKKVVEVLADRIREHDASVTESDALELAAEVVAATGLKIEVPKRKSSKKAGADDAGADEETQDRPPQAKYLVFLSTRQLDGLARFAVEGAADIAKFLKDKDNKARVKQIADTRHSVDIALFGRMVADSTDFNVDAAVQVAHAISVHRVDNESDYYTAVDDHNKDSEPGAGMIGTVDFNSATLYRYAALGIHQLAANLGEGLREDESKITPVRRAAEAFIQGFVESLPTGKINTFGHHTLPDAVVVKLRTTRPVSFVAAFEEPVRGDLGGHVSEACARLAEYIPDVERAYGDEGSTLTWVLRVGPNTRKLADIGTESASIGELVASVGQAVAERLEKPE</sequence>
<dbReference type="Pfam" id="PF09344">
    <property type="entry name" value="Cas_CT1975"/>
    <property type="match status" value="1"/>
</dbReference>
<evidence type="ECO:0000256" key="1">
    <source>
        <dbReference type="SAM" id="MobiDB-lite"/>
    </source>
</evidence>
<evidence type="ECO:0000313" key="3">
    <source>
        <dbReference type="Proteomes" id="UP001239522"/>
    </source>
</evidence>
<keyword evidence="3" id="KW-1185">Reference proteome</keyword>
<dbReference type="Proteomes" id="UP001239522">
    <property type="component" value="Chromosome"/>
</dbReference>
<proteinExistence type="predicted"/>